<keyword evidence="16" id="KW-0325">Glycoprotein</keyword>
<dbReference type="InterPro" id="IPR008271">
    <property type="entry name" value="Ser/Thr_kinase_AS"/>
</dbReference>
<dbReference type="InterPro" id="IPR001245">
    <property type="entry name" value="Ser-Thr/Tyr_kinase_cat_dom"/>
</dbReference>
<dbReference type="InterPro" id="IPR011009">
    <property type="entry name" value="Kinase-like_dom_sf"/>
</dbReference>
<dbReference type="GO" id="GO:0016020">
    <property type="term" value="C:membrane"/>
    <property type="evidence" value="ECO:0007669"/>
    <property type="project" value="UniProtKB-SubCell"/>
</dbReference>
<evidence type="ECO:0000256" key="2">
    <source>
        <dbReference type="ARBA" id="ARBA00012513"/>
    </source>
</evidence>
<dbReference type="Gene3D" id="2.90.10.30">
    <property type="match status" value="2"/>
</dbReference>
<feature type="binding site" evidence="19">
    <location>
        <position position="933"/>
    </location>
    <ligand>
        <name>ATP</name>
        <dbReference type="ChEBI" id="CHEBI:30616"/>
    </ligand>
</feature>
<dbReference type="SMART" id="SM00220">
    <property type="entry name" value="S_TKc"/>
    <property type="match status" value="1"/>
</dbReference>
<dbReference type="PROSITE" id="PS00108">
    <property type="entry name" value="PROTEIN_KINASE_ST"/>
    <property type="match status" value="1"/>
</dbReference>
<keyword evidence="12" id="KW-1133">Transmembrane helix</keyword>
<evidence type="ECO:0000256" key="3">
    <source>
        <dbReference type="ARBA" id="ARBA00022527"/>
    </source>
</evidence>
<feature type="domain" description="Bulb-type lectin" evidence="22">
    <location>
        <begin position="32"/>
        <end position="150"/>
    </location>
</feature>
<dbReference type="GeneID" id="105033583"/>
<evidence type="ECO:0000256" key="6">
    <source>
        <dbReference type="ARBA" id="ARBA00022692"/>
    </source>
</evidence>
<evidence type="ECO:0000256" key="12">
    <source>
        <dbReference type="ARBA" id="ARBA00022989"/>
    </source>
</evidence>
<keyword evidence="10" id="KW-0418">Kinase</keyword>
<dbReference type="Pfam" id="PF07714">
    <property type="entry name" value="PK_Tyr_Ser-Thr"/>
    <property type="match status" value="1"/>
</dbReference>
<evidence type="ECO:0000256" key="19">
    <source>
        <dbReference type="PROSITE-ProRule" id="PRU10141"/>
    </source>
</evidence>
<keyword evidence="13" id="KW-0472">Membrane</keyword>
<evidence type="ECO:0000256" key="20">
    <source>
        <dbReference type="SAM" id="SignalP"/>
    </source>
</evidence>
<evidence type="ECO:0000256" key="18">
    <source>
        <dbReference type="ARBA" id="ARBA00048679"/>
    </source>
</evidence>
<evidence type="ECO:0000259" key="21">
    <source>
        <dbReference type="PROSITE" id="PS50011"/>
    </source>
</evidence>
<evidence type="ECO:0000313" key="24">
    <source>
        <dbReference type="RefSeq" id="XP_019702255.1"/>
    </source>
</evidence>
<name>A0A6J0PAX7_ELAGV</name>
<dbReference type="SUPFAM" id="SSF51110">
    <property type="entry name" value="alpha-D-mannose-specific plant lectins"/>
    <property type="match status" value="4"/>
</dbReference>
<dbReference type="GO" id="GO:0051707">
    <property type="term" value="P:response to other organism"/>
    <property type="evidence" value="ECO:0007669"/>
    <property type="project" value="UniProtKB-ARBA"/>
</dbReference>
<dbReference type="InterPro" id="IPR051343">
    <property type="entry name" value="G-type_lectin_kinases/EP1-like"/>
</dbReference>
<dbReference type="FunFam" id="1.10.510.10:FF:000237">
    <property type="entry name" value="G-type lectin S-receptor-like serine/threonine-protein kinase"/>
    <property type="match status" value="1"/>
</dbReference>
<dbReference type="CDD" id="cd00028">
    <property type="entry name" value="B_lectin"/>
    <property type="match status" value="2"/>
</dbReference>
<feature type="signal peptide" evidence="20">
    <location>
        <begin position="1"/>
        <end position="26"/>
    </location>
</feature>
<dbReference type="OrthoDB" id="1930390at2759"/>
<dbReference type="InterPro" id="IPR001480">
    <property type="entry name" value="Bulb-type_lectin_dom"/>
</dbReference>
<keyword evidence="6" id="KW-0812">Transmembrane</keyword>
<feature type="domain" description="Protein kinase" evidence="21">
    <location>
        <begin position="903"/>
        <end position="1177"/>
    </location>
</feature>
<evidence type="ECO:0000256" key="11">
    <source>
        <dbReference type="ARBA" id="ARBA00022840"/>
    </source>
</evidence>
<dbReference type="PROSITE" id="PS00107">
    <property type="entry name" value="PROTEIN_KINASE_ATP"/>
    <property type="match status" value="1"/>
</dbReference>
<keyword evidence="5" id="KW-0808">Transferase</keyword>
<sequence>MAPSSLFHHFLPPLLLLLALISPSYAQAYHNISLGSSLTTLGENNSWLSPSGEFAFGFYPLETNSSLFLLAIWFVKTANRTVVWYANGDQPVQDGARVELTADGGLSLKDHNGQEVWNPGASNATYGAMLDTGNFVLASADASVSWQSFANPSDTILPSQELDLGTNLRSRMMDTDYSSGRFQLSVQSDGNLVFYPVAIPSGLQYDSYWASNTVGNGTKLVFDERGTIYLALNNGTQWNFTSGKMDAVRDFYLRATLDSDGVFRQYVHPKIGIRNGSRSEGWTTVDFQPPDICQAVLVETGSGACGFNSYCKLDSNKRVDCECPPQYSFLDPDRKYKGCQPNFASQSCDADEKEIGSLYDFSVMIDVDWPLSDYDHYSPIDEDRCKRECLSDCFCAVAIYYQNNGDCWKKKLPLSNGKAGSYVQRKAFIKVPKAQKYSSISLGSSLSSLDDVNNSWVSPSGDFAFGFLPLGADSNLFLLGIWFNKVADKAVVWSANRNKPVPRGSMVELTGSGRLVLYGEQGQEVWSVNATGVSSAAMLDTGNFVLINERNSYIWESFNNPTDTILPTQVLGPGTQLYSRLAETNYSQGRFKLSIQKDGNLMFYSVNVPTGYQYEPYWSSNTTGIGTQLIFNSSGYLCLNQMDGSILPLTKSSGMVSTEDHYQRGTLDSDGVLRQYYFPKANSRTSTGGPESWRVLWHLPDNICLQVSGSIGSGACGFNSLCKLTDDGRPTCECPPGYSFLDPSDMYMGCKPDGMLTCELTDLRTMMNVDWPTGDYEVLSPVTEHDCGQACLGDCLCAVAIYRNESCWKKKLPLSNGREDPQTDGKALIKIATVSPPGGAQNQHTLILILSIILGGSALLNLLPVVYRANSFFGHKKQSKPDASIIGTHLRSFSYRELEVATDEFEEELGHGSFGTVYKGRLVSDAEIFIAVKMLDKVAQQGEKEFRTEVSVIGQTNHKNLVRLLGFCDEGVHRLLVYEFMSNGSLADFLFDSMKPTWDQRAGIAIEIARGLSYLHEECSSPIIHCDIKPQNVLLDDRFTARISDFGLAKLLRTNQSRTSTGIRGTRGYVAPEWFRRTAITAKVDVYSFGVMLLEIICCRKSIEPEAGTGDILVYWAYDFYKEGRLDKLVENDKEAIIDARRLKRFVMVAIWCVQEEPSMRPDMKRVTIMLEGHADVPQPPSPSPISFFG</sequence>
<accession>A0A6J0PAX7</accession>
<dbReference type="InterPro" id="IPR036426">
    <property type="entry name" value="Bulb-type_lectin_dom_sf"/>
</dbReference>
<comment type="catalytic activity">
    <reaction evidence="18">
        <text>L-seryl-[protein] + ATP = O-phospho-L-seryl-[protein] + ADP + H(+)</text>
        <dbReference type="Rhea" id="RHEA:17989"/>
        <dbReference type="Rhea" id="RHEA-COMP:9863"/>
        <dbReference type="Rhea" id="RHEA-COMP:11604"/>
        <dbReference type="ChEBI" id="CHEBI:15378"/>
        <dbReference type="ChEBI" id="CHEBI:29999"/>
        <dbReference type="ChEBI" id="CHEBI:30616"/>
        <dbReference type="ChEBI" id="CHEBI:83421"/>
        <dbReference type="ChEBI" id="CHEBI:456216"/>
        <dbReference type="EC" id="2.7.11.1"/>
    </reaction>
</comment>
<dbReference type="Gene3D" id="1.10.510.10">
    <property type="entry name" value="Transferase(Phosphotransferase) domain 1"/>
    <property type="match status" value="1"/>
</dbReference>
<gene>
    <name evidence="24" type="primary">LOC105033583</name>
</gene>
<keyword evidence="8" id="KW-0430">Lectin</keyword>
<evidence type="ECO:0000256" key="8">
    <source>
        <dbReference type="ARBA" id="ARBA00022734"/>
    </source>
</evidence>
<dbReference type="InterPro" id="IPR000719">
    <property type="entry name" value="Prot_kinase_dom"/>
</dbReference>
<dbReference type="Proteomes" id="UP000504607">
    <property type="component" value="Unplaced"/>
</dbReference>
<evidence type="ECO:0000259" key="22">
    <source>
        <dbReference type="PROSITE" id="PS50927"/>
    </source>
</evidence>
<reference evidence="24" key="1">
    <citation type="submission" date="2025-08" db="UniProtKB">
        <authorList>
            <consortium name="RefSeq"/>
        </authorList>
    </citation>
    <scope>IDENTIFICATION</scope>
</reference>
<protein>
    <recommendedName>
        <fullName evidence="2">non-specific serine/threonine protein kinase</fullName>
        <ecNumber evidence="2">2.7.11.1</ecNumber>
    </recommendedName>
</protein>
<proteinExistence type="predicted"/>
<evidence type="ECO:0000256" key="9">
    <source>
        <dbReference type="ARBA" id="ARBA00022741"/>
    </source>
</evidence>
<dbReference type="PANTHER" id="PTHR47976">
    <property type="entry name" value="G-TYPE LECTIN S-RECEPTOR-LIKE SERINE/THREONINE-PROTEIN KINASE SD2-5"/>
    <property type="match status" value="1"/>
</dbReference>
<evidence type="ECO:0000313" key="23">
    <source>
        <dbReference type="Proteomes" id="UP000504607"/>
    </source>
</evidence>
<keyword evidence="14" id="KW-1015">Disulfide bond</keyword>
<evidence type="ECO:0000256" key="15">
    <source>
        <dbReference type="ARBA" id="ARBA00023170"/>
    </source>
</evidence>
<keyword evidence="7 20" id="KW-0732">Signal</keyword>
<evidence type="ECO:0000256" key="5">
    <source>
        <dbReference type="ARBA" id="ARBA00022679"/>
    </source>
</evidence>
<dbReference type="PANTHER" id="PTHR47976:SF108">
    <property type="entry name" value="G-TYPE LECTIN S-RECEPTOR-LIKE SERINE_THREONINE-PROTEIN KINASE LECRK1"/>
    <property type="match status" value="1"/>
</dbReference>
<dbReference type="AlphaFoldDB" id="A0A6J0PAX7"/>
<dbReference type="FunFam" id="3.30.200.20:FF:000059">
    <property type="entry name" value="S-receptor-like serine/threonine-protein kinase"/>
    <property type="match status" value="1"/>
</dbReference>
<evidence type="ECO:0000256" key="13">
    <source>
        <dbReference type="ARBA" id="ARBA00023136"/>
    </source>
</evidence>
<dbReference type="SMART" id="SM00108">
    <property type="entry name" value="B_lectin"/>
    <property type="match status" value="2"/>
</dbReference>
<comment type="subcellular location">
    <subcellularLocation>
        <location evidence="1">Membrane</location>
        <topology evidence="1">Single-pass type I membrane protein</topology>
    </subcellularLocation>
</comment>
<organism evidence="23 24">
    <name type="scientific">Elaeis guineensis var. tenera</name>
    <name type="common">Oil palm</name>
    <dbReference type="NCBI Taxonomy" id="51953"/>
    <lineage>
        <taxon>Eukaryota</taxon>
        <taxon>Viridiplantae</taxon>
        <taxon>Streptophyta</taxon>
        <taxon>Embryophyta</taxon>
        <taxon>Tracheophyta</taxon>
        <taxon>Spermatophyta</taxon>
        <taxon>Magnoliopsida</taxon>
        <taxon>Liliopsida</taxon>
        <taxon>Arecaceae</taxon>
        <taxon>Arecoideae</taxon>
        <taxon>Cocoseae</taxon>
        <taxon>Elaeidinae</taxon>
        <taxon>Elaeis</taxon>
    </lineage>
</organism>
<dbReference type="InterPro" id="IPR017441">
    <property type="entry name" value="Protein_kinase_ATP_BS"/>
</dbReference>
<dbReference type="CDD" id="cd01098">
    <property type="entry name" value="PAN_AP_plant"/>
    <property type="match status" value="2"/>
</dbReference>
<dbReference type="EC" id="2.7.11.1" evidence="2"/>
<dbReference type="GO" id="GO:0004674">
    <property type="term" value="F:protein serine/threonine kinase activity"/>
    <property type="evidence" value="ECO:0007669"/>
    <property type="project" value="UniProtKB-KW"/>
</dbReference>
<evidence type="ECO:0000256" key="7">
    <source>
        <dbReference type="ARBA" id="ARBA00022729"/>
    </source>
</evidence>
<dbReference type="RefSeq" id="XP_019702255.1">
    <property type="nucleotide sequence ID" value="XM_019846696.2"/>
</dbReference>
<evidence type="ECO:0000256" key="14">
    <source>
        <dbReference type="ARBA" id="ARBA00023157"/>
    </source>
</evidence>
<dbReference type="GO" id="GO:0005524">
    <property type="term" value="F:ATP binding"/>
    <property type="evidence" value="ECO:0007669"/>
    <property type="project" value="UniProtKB-UniRule"/>
</dbReference>
<feature type="domain" description="Bulb-type lectin" evidence="22">
    <location>
        <begin position="437"/>
        <end position="559"/>
    </location>
</feature>
<keyword evidence="4" id="KW-0245">EGF-like domain</keyword>
<feature type="chain" id="PRO_5026677102" description="non-specific serine/threonine protein kinase" evidence="20">
    <location>
        <begin position="27"/>
        <end position="1190"/>
    </location>
</feature>
<dbReference type="PROSITE" id="PS50927">
    <property type="entry name" value="BULB_LECTIN"/>
    <property type="match status" value="2"/>
</dbReference>
<keyword evidence="11 19" id="KW-0067">ATP-binding</keyword>
<evidence type="ECO:0000256" key="1">
    <source>
        <dbReference type="ARBA" id="ARBA00004479"/>
    </source>
</evidence>
<dbReference type="GO" id="GO:0030246">
    <property type="term" value="F:carbohydrate binding"/>
    <property type="evidence" value="ECO:0007669"/>
    <property type="project" value="UniProtKB-KW"/>
</dbReference>
<evidence type="ECO:0000256" key="4">
    <source>
        <dbReference type="ARBA" id="ARBA00022536"/>
    </source>
</evidence>
<dbReference type="FunFam" id="2.90.10.10:FF:000013">
    <property type="entry name" value="G-type lectin S-receptor-like serine/threonine-protein kinase LECRK1"/>
    <property type="match status" value="2"/>
</dbReference>
<keyword evidence="15" id="KW-0675">Receptor</keyword>
<keyword evidence="3" id="KW-0723">Serine/threonine-protein kinase</keyword>
<evidence type="ECO:0000256" key="16">
    <source>
        <dbReference type="ARBA" id="ARBA00023180"/>
    </source>
</evidence>
<comment type="catalytic activity">
    <reaction evidence="17">
        <text>L-threonyl-[protein] + ATP = O-phospho-L-threonyl-[protein] + ADP + H(+)</text>
        <dbReference type="Rhea" id="RHEA:46608"/>
        <dbReference type="Rhea" id="RHEA-COMP:11060"/>
        <dbReference type="Rhea" id="RHEA-COMP:11605"/>
        <dbReference type="ChEBI" id="CHEBI:15378"/>
        <dbReference type="ChEBI" id="CHEBI:30013"/>
        <dbReference type="ChEBI" id="CHEBI:30616"/>
        <dbReference type="ChEBI" id="CHEBI:61977"/>
        <dbReference type="ChEBI" id="CHEBI:456216"/>
        <dbReference type="EC" id="2.7.11.1"/>
    </reaction>
</comment>
<dbReference type="KEGG" id="egu:105033583"/>
<dbReference type="FunFam" id="2.90.10.30:FF:000001">
    <property type="entry name" value="Serine/threonine-protein kinase"/>
    <property type="match status" value="2"/>
</dbReference>
<keyword evidence="9 19" id="KW-0547">Nucleotide-binding</keyword>
<dbReference type="InParanoid" id="A0A6J0PAX7"/>
<dbReference type="Gene3D" id="3.30.200.20">
    <property type="entry name" value="Phosphorylase Kinase, domain 1"/>
    <property type="match status" value="1"/>
</dbReference>
<dbReference type="PROSITE" id="PS50011">
    <property type="entry name" value="PROTEIN_KINASE_DOM"/>
    <property type="match status" value="1"/>
</dbReference>
<evidence type="ECO:0000256" key="17">
    <source>
        <dbReference type="ARBA" id="ARBA00047899"/>
    </source>
</evidence>
<dbReference type="Gene3D" id="2.90.10.10">
    <property type="entry name" value="Bulb-type lectin domain"/>
    <property type="match status" value="2"/>
</dbReference>
<dbReference type="Pfam" id="PF01453">
    <property type="entry name" value="B_lectin"/>
    <property type="match status" value="2"/>
</dbReference>
<evidence type="ECO:0000256" key="10">
    <source>
        <dbReference type="ARBA" id="ARBA00022777"/>
    </source>
</evidence>
<keyword evidence="23" id="KW-1185">Reference proteome</keyword>
<dbReference type="SUPFAM" id="SSF56112">
    <property type="entry name" value="Protein kinase-like (PK-like)"/>
    <property type="match status" value="1"/>
</dbReference>